<dbReference type="InterPro" id="IPR029056">
    <property type="entry name" value="Ribokinase-like"/>
</dbReference>
<feature type="binding site" evidence="11">
    <location>
        <position position="46"/>
    </location>
    <ligand>
        <name>substrate</name>
    </ligand>
</feature>
<evidence type="ECO:0000256" key="8">
    <source>
        <dbReference type="ARBA" id="ARBA00022840"/>
    </source>
</evidence>
<dbReference type="NCBIfam" id="NF006830">
    <property type="entry name" value="PRK09355.1"/>
    <property type="match status" value="1"/>
</dbReference>
<comment type="similarity">
    <text evidence="11">Belongs to the Thz kinase family.</text>
</comment>
<organism evidence="12">
    <name type="scientific">Sporolactobacillus sp. Y61</name>
    <dbReference type="NCBI Taxonomy" id="3160863"/>
    <lineage>
        <taxon>Bacteria</taxon>
        <taxon>Bacillati</taxon>
        <taxon>Bacillota</taxon>
        <taxon>Bacilli</taxon>
        <taxon>Bacillales</taxon>
        <taxon>Sporolactobacillaceae</taxon>
        <taxon>Sporolactobacillus</taxon>
    </lineage>
</organism>
<evidence type="ECO:0000313" key="12">
    <source>
        <dbReference type="EMBL" id="XCJ17842.1"/>
    </source>
</evidence>
<dbReference type="Pfam" id="PF02110">
    <property type="entry name" value="HK"/>
    <property type="match status" value="1"/>
</dbReference>
<keyword evidence="6 11" id="KW-0547">Nucleotide-binding</keyword>
<sequence>MISAEKLYHGFLKIREERPLIHHITNAVTINDCANATLAVGASPVMADSPDETADMAAQASALVLNIGTLTEMSITAMIRAGQSANRCQVPVVFDPVGAGATPFRRQTVFRILDAVHPDIICGNMSEIKVLAGMKARTRGVDAGDRMDHAGKIARDLARRLGSVIAITGAADAVSDGRRTFILHNGVARLASVTGTGCMTDSLIAAFAGVLEDRLEAAVCGIMTMGLSGEKAEALLADADGIGTFKVRLFDAFSTLDAHDFSKGSVEDVRAKS</sequence>
<dbReference type="NCBIfam" id="TIGR00694">
    <property type="entry name" value="thiM"/>
    <property type="match status" value="1"/>
</dbReference>
<evidence type="ECO:0000256" key="4">
    <source>
        <dbReference type="ARBA" id="ARBA00022679"/>
    </source>
</evidence>
<evidence type="ECO:0000256" key="5">
    <source>
        <dbReference type="ARBA" id="ARBA00022723"/>
    </source>
</evidence>
<comment type="function">
    <text evidence="11">Catalyzes the phosphorylation of the hydroxyl group of 4-methyl-5-beta-hydroxyethylthiazole (THZ).</text>
</comment>
<reference evidence="12" key="1">
    <citation type="submission" date="2024-06" db="EMBL/GenBank/DDBJ databases">
        <authorList>
            <person name="Fan A."/>
            <person name="Zhang F.Y."/>
            <person name="Zhang L."/>
        </authorList>
    </citation>
    <scope>NUCLEOTIDE SEQUENCE</scope>
    <source>
        <strain evidence="12">Y61</strain>
    </source>
</reference>
<dbReference type="GO" id="GO:0009228">
    <property type="term" value="P:thiamine biosynthetic process"/>
    <property type="evidence" value="ECO:0007669"/>
    <property type="project" value="UniProtKB-KW"/>
</dbReference>
<keyword evidence="7 11" id="KW-0418">Kinase</keyword>
<evidence type="ECO:0000256" key="10">
    <source>
        <dbReference type="ARBA" id="ARBA00022977"/>
    </source>
</evidence>
<dbReference type="HAMAP" id="MF_00228">
    <property type="entry name" value="Thz_kinase"/>
    <property type="match status" value="1"/>
</dbReference>
<feature type="binding site" evidence="11">
    <location>
        <position position="122"/>
    </location>
    <ligand>
        <name>ATP</name>
        <dbReference type="ChEBI" id="CHEBI:30616"/>
    </ligand>
</feature>
<dbReference type="PIRSF" id="PIRSF000513">
    <property type="entry name" value="Thz_kinase"/>
    <property type="match status" value="1"/>
</dbReference>
<keyword evidence="4 11" id="KW-0808">Transferase</keyword>
<dbReference type="EC" id="2.7.1.50" evidence="11"/>
<dbReference type="EMBL" id="CP159510">
    <property type="protein sequence ID" value="XCJ17842.1"/>
    <property type="molecule type" value="Genomic_DNA"/>
</dbReference>
<dbReference type="GO" id="GO:0004417">
    <property type="term" value="F:hydroxyethylthiazole kinase activity"/>
    <property type="evidence" value="ECO:0007669"/>
    <property type="project" value="UniProtKB-UniRule"/>
</dbReference>
<evidence type="ECO:0000256" key="3">
    <source>
        <dbReference type="ARBA" id="ARBA00004868"/>
    </source>
</evidence>
<evidence type="ECO:0000256" key="1">
    <source>
        <dbReference type="ARBA" id="ARBA00001771"/>
    </source>
</evidence>
<dbReference type="SUPFAM" id="SSF53613">
    <property type="entry name" value="Ribokinase-like"/>
    <property type="match status" value="1"/>
</dbReference>
<dbReference type="Gene3D" id="3.40.1190.20">
    <property type="match status" value="1"/>
</dbReference>
<keyword evidence="9 11" id="KW-0460">Magnesium</keyword>
<dbReference type="PRINTS" id="PR01099">
    <property type="entry name" value="HYETHTZKNASE"/>
</dbReference>
<name>A0AAU8II33_9BACL</name>
<accession>A0AAU8II33</accession>
<keyword evidence="5 11" id="KW-0479">Metal-binding</keyword>
<dbReference type="CDD" id="cd01170">
    <property type="entry name" value="THZ_kinase"/>
    <property type="match status" value="1"/>
</dbReference>
<dbReference type="GO" id="GO:0005524">
    <property type="term" value="F:ATP binding"/>
    <property type="evidence" value="ECO:0007669"/>
    <property type="project" value="UniProtKB-UniRule"/>
</dbReference>
<comment type="cofactor">
    <cofactor evidence="2 11">
        <name>Mg(2+)</name>
        <dbReference type="ChEBI" id="CHEBI:18420"/>
    </cofactor>
</comment>
<dbReference type="GO" id="GO:0000287">
    <property type="term" value="F:magnesium ion binding"/>
    <property type="evidence" value="ECO:0007669"/>
    <property type="project" value="UniProtKB-UniRule"/>
</dbReference>
<dbReference type="AlphaFoldDB" id="A0AAU8II33"/>
<comment type="catalytic activity">
    <reaction evidence="1 11">
        <text>5-(2-hydroxyethyl)-4-methylthiazole + ATP = 4-methyl-5-(2-phosphooxyethyl)-thiazole + ADP + H(+)</text>
        <dbReference type="Rhea" id="RHEA:24212"/>
        <dbReference type="ChEBI" id="CHEBI:15378"/>
        <dbReference type="ChEBI" id="CHEBI:17957"/>
        <dbReference type="ChEBI" id="CHEBI:30616"/>
        <dbReference type="ChEBI" id="CHEBI:58296"/>
        <dbReference type="ChEBI" id="CHEBI:456216"/>
        <dbReference type="EC" id="2.7.1.50"/>
    </reaction>
</comment>
<feature type="binding site" evidence="11">
    <location>
        <position position="168"/>
    </location>
    <ligand>
        <name>ATP</name>
        <dbReference type="ChEBI" id="CHEBI:30616"/>
    </ligand>
</feature>
<proteinExistence type="inferred from homology"/>
<feature type="binding site" evidence="11">
    <location>
        <position position="195"/>
    </location>
    <ligand>
        <name>substrate</name>
    </ligand>
</feature>
<dbReference type="RefSeq" id="WP_353948935.1">
    <property type="nucleotide sequence ID" value="NZ_CP159510.1"/>
</dbReference>
<evidence type="ECO:0000256" key="11">
    <source>
        <dbReference type="HAMAP-Rule" id="MF_00228"/>
    </source>
</evidence>
<evidence type="ECO:0000256" key="9">
    <source>
        <dbReference type="ARBA" id="ARBA00022842"/>
    </source>
</evidence>
<evidence type="ECO:0000256" key="2">
    <source>
        <dbReference type="ARBA" id="ARBA00001946"/>
    </source>
</evidence>
<dbReference type="GO" id="GO:0009229">
    <property type="term" value="P:thiamine diphosphate biosynthetic process"/>
    <property type="evidence" value="ECO:0007669"/>
    <property type="project" value="UniProtKB-UniRule"/>
</dbReference>
<keyword evidence="8 11" id="KW-0067">ATP-binding</keyword>
<dbReference type="InterPro" id="IPR000417">
    <property type="entry name" value="Hyethyz_kinase"/>
</dbReference>
<gene>
    <name evidence="11 12" type="primary">thiM</name>
    <name evidence="12" type="ORF">ABNN70_05035</name>
</gene>
<evidence type="ECO:0000256" key="6">
    <source>
        <dbReference type="ARBA" id="ARBA00022741"/>
    </source>
</evidence>
<protein>
    <recommendedName>
        <fullName evidence="11">Hydroxyethylthiazole kinase</fullName>
        <ecNumber evidence="11">2.7.1.50</ecNumber>
    </recommendedName>
    <alternativeName>
        <fullName evidence="11">4-methyl-5-beta-hydroxyethylthiazole kinase</fullName>
        <shortName evidence="11">TH kinase</shortName>
        <shortName evidence="11">Thz kinase</shortName>
    </alternativeName>
</protein>
<evidence type="ECO:0000256" key="7">
    <source>
        <dbReference type="ARBA" id="ARBA00022777"/>
    </source>
</evidence>
<keyword evidence="10 11" id="KW-0784">Thiamine biosynthesis</keyword>
<comment type="pathway">
    <text evidence="3 11">Cofactor biosynthesis; thiamine diphosphate biosynthesis; 4-methyl-5-(2-phosphoethyl)-thiazole from 5-(2-hydroxyethyl)-4-methylthiazole: step 1/1.</text>
</comment>